<dbReference type="PROSITE" id="PS50222">
    <property type="entry name" value="EF_HAND_2"/>
    <property type="match status" value="3"/>
</dbReference>
<dbReference type="GO" id="GO:0005737">
    <property type="term" value="C:cytoplasm"/>
    <property type="evidence" value="ECO:0000318"/>
    <property type="project" value="GO_Central"/>
</dbReference>
<dbReference type="EnsemblMetazoa" id="XM_779715">
    <property type="protein sequence ID" value="XP_784808"/>
    <property type="gene ID" value="LOC579610"/>
</dbReference>
<reference evidence="6" key="1">
    <citation type="submission" date="2015-02" db="EMBL/GenBank/DDBJ databases">
        <title>Genome sequencing for Strongylocentrotus purpuratus.</title>
        <authorList>
            <person name="Murali S."/>
            <person name="Liu Y."/>
            <person name="Vee V."/>
            <person name="English A."/>
            <person name="Wang M."/>
            <person name="Skinner E."/>
            <person name="Han Y."/>
            <person name="Muzny D.M."/>
            <person name="Worley K.C."/>
            <person name="Gibbs R.A."/>
        </authorList>
    </citation>
    <scope>NUCLEOTIDE SEQUENCE</scope>
</reference>
<organism evidence="5 6">
    <name type="scientific">Strongylocentrotus purpuratus</name>
    <name type="common">Purple sea urchin</name>
    <dbReference type="NCBI Taxonomy" id="7668"/>
    <lineage>
        <taxon>Eukaryota</taxon>
        <taxon>Metazoa</taxon>
        <taxon>Echinodermata</taxon>
        <taxon>Eleutherozoa</taxon>
        <taxon>Echinozoa</taxon>
        <taxon>Echinoidea</taxon>
        <taxon>Euechinoidea</taxon>
        <taxon>Echinacea</taxon>
        <taxon>Camarodonta</taxon>
        <taxon>Echinidea</taxon>
        <taxon>Strongylocentrotidae</taxon>
        <taxon>Strongylocentrotus</taxon>
    </lineage>
</organism>
<evidence type="ECO:0000313" key="5">
    <source>
        <dbReference type="EnsemblMetazoa" id="XP_784808"/>
    </source>
</evidence>
<keyword evidence="3" id="KW-0106">Calcium</keyword>
<keyword evidence="6" id="KW-1185">Reference proteome</keyword>
<evidence type="ECO:0000256" key="1">
    <source>
        <dbReference type="ARBA" id="ARBA00022723"/>
    </source>
</evidence>
<dbReference type="KEGG" id="spu:579610"/>
<keyword evidence="2" id="KW-0677">Repeat</keyword>
<keyword evidence="1" id="KW-0479">Metal-binding</keyword>
<dbReference type="SMART" id="SM00054">
    <property type="entry name" value="EFh"/>
    <property type="match status" value="4"/>
</dbReference>
<evidence type="ECO:0000259" key="4">
    <source>
        <dbReference type="PROSITE" id="PS50222"/>
    </source>
</evidence>
<evidence type="ECO:0000256" key="3">
    <source>
        <dbReference type="ARBA" id="ARBA00022837"/>
    </source>
</evidence>
<dbReference type="GO" id="GO:0030234">
    <property type="term" value="F:enzyme regulator activity"/>
    <property type="evidence" value="ECO:0000318"/>
    <property type="project" value="GO_Central"/>
</dbReference>
<dbReference type="InterPro" id="IPR050230">
    <property type="entry name" value="CALM/Myosin/TropC-like"/>
</dbReference>
<feature type="domain" description="EF-hand" evidence="4">
    <location>
        <begin position="7"/>
        <end position="42"/>
    </location>
</feature>
<dbReference type="OMA" id="FVQMIAQ"/>
<dbReference type="PANTHER" id="PTHR23048">
    <property type="entry name" value="MYOSIN LIGHT CHAIN 1, 3"/>
    <property type="match status" value="1"/>
</dbReference>
<protein>
    <recommendedName>
        <fullName evidence="4">EF-hand domain-containing protein</fullName>
    </recommendedName>
</protein>
<dbReference type="Proteomes" id="UP000007110">
    <property type="component" value="Unassembled WGS sequence"/>
</dbReference>
<dbReference type="PROSITE" id="PS00018">
    <property type="entry name" value="EF_HAND_1"/>
    <property type="match status" value="1"/>
</dbReference>
<dbReference type="GeneID" id="579610"/>
<dbReference type="GO" id="GO:0005509">
    <property type="term" value="F:calcium ion binding"/>
    <property type="evidence" value="ECO:0000318"/>
    <property type="project" value="GO_Central"/>
</dbReference>
<dbReference type="InParanoid" id="A0A7M7RG70"/>
<dbReference type="RefSeq" id="XP_784808.3">
    <property type="nucleotide sequence ID" value="XM_779715.5"/>
</dbReference>
<dbReference type="InterPro" id="IPR002048">
    <property type="entry name" value="EF_hand_dom"/>
</dbReference>
<dbReference type="AlphaFoldDB" id="A0A7M7RG70"/>
<evidence type="ECO:0000313" key="6">
    <source>
        <dbReference type="Proteomes" id="UP000007110"/>
    </source>
</evidence>
<accession>A0A7M7RG70</accession>
<dbReference type="OrthoDB" id="6056548at2759"/>
<dbReference type="PANTHER" id="PTHR23048:SF0">
    <property type="entry name" value="CALMODULIN LIKE 3"/>
    <property type="match status" value="1"/>
</dbReference>
<dbReference type="Gene3D" id="1.10.238.10">
    <property type="entry name" value="EF-hand"/>
    <property type="match status" value="2"/>
</dbReference>
<dbReference type="FunFam" id="1.10.238.10:FF:000238">
    <property type="entry name" value="CALmodulin related genes"/>
    <property type="match status" value="1"/>
</dbReference>
<feature type="domain" description="EF-hand" evidence="4">
    <location>
        <begin position="81"/>
        <end position="116"/>
    </location>
</feature>
<name>A0A7M7RG70_STRPU</name>
<dbReference type="GO" id="GO:0000226">
    <property type="term" value="P:microtubule cytoskeleton organization"/>
    <property type="evidence" value="ECO:0000318"/>
    <property type="project" value="GO_Central"/>
</dbReference>
<dbReference type="SUPFAM" id="SSF47473">
    <property type="entry name" value="EF-hand"/>
    <property type="match status" value="1"/>
</dbReference>
<feature type="domain" description="EF-hand" evidence="4">
    <location>
        <begin position="117"/>
        <end position="151"/>
    </location>
</feature>
<dbReference type="InterPro" id="IPR011992">
    <property type="entry name" value="EF-hand-dom_pair"/>
</dbReference>
<reference evidence="5" key="2">
    <citation type="submission" date="2021-01" db="UniProtKB">
        <authorList>
            <consortium name="EnsemblMetazoa"/>
        </authorList>
    </citation>
    <scope>IDENTIFICATION</scope>
</reference>
<dbReference type="InterPro" id="IPR018247">
    <property type="entry name" value="EF_Hand_1_Ca_BS"/>
</dbReference>
<sequence length="151" mass="17102">MSKPTESQLKEFKEAFGLYDRDNDGFITTDILGEVMRSLGSCPTEAEVEESINMEDPHGKGKLDFNVFSRIMAHHISQSQVDPEEFRDAFRVFDKDDTGTLSAAELRHVMTSLGEKLTDTEVDEMIREADVGSDGRINYEEFVQMIAQTQQ</sequence>
<dbReference type="Pfam" id="PF13499">
    <property type="entry name" value="EF-hand_7"/>
    <property type="match status" value="2"/>
</dbReference>
<dbReference type="FunFam" id="1.10.238.10:FF:000251">
    <property type="entry name" value="Calmodulin-related protein 97A"/>
    <property type="match status" value="1"/>
</dbReference>
<dbReference type="CDD" id="cd00051">
    <property type="entry name" value="EFh"/>
    <property type="match status" value="2"/>
</dbReference>
<evidence type="ECO:0000256" key="2">
    <source>
        <dbReference type="ARBA" id="ARBA00022737"/>
    </source>
</evidence>
<proteinExistence type="predicted"/>